<accession>A0A3B7MSD2</accession>
<organism evidence="1 2">
    <name type="scientific">Paraflavitalea soli</name>
    <dbReference type="NCBI Taxonomy" id="2315862"/>
    <lineage>
        <taxon>Bacteria</taxon>
        <taxon>Pseudomonadati</taxon>
        <taxon>Bacteroidota</taxon>
        <taxon>Chitinophagia</taxon>
        <taxon>Chitinophagales</taxon>
        <taxon>Chitinophagaceae</taxon>
        <taxon>Paraflavitalea</taxon>
    </lineage>
</organism>
<dbReference type="AlphaFoldDB" id="A0A3B7MSD2"/>
<name>A0A3B7MSD2_9BACT</name>
<dbReference type="Proteomes" id="UP000263900">
    <property type="component" value="Chromosome"/>
</dbReference>
<dbReference type="EMBL" id="CP032157">
    <property type="protein sequence ID" value="AXY75876.1"/>
    <property type="molecule type" value="Genomic_DNA"/>
</dbReference>
<protein>
    <submittedName>
        <fullName evidence="1">Uncharacterized protein</fullName>
    </submittedName>
</protein>
<dbReference type="KEGG" id="pseg:D3H65_18665"/>
<dbReference type="RefSeq" id="WP_119051757.1">
    <property type="nucleotide sequence ID" value="NZ_CP032157.1"/>
</dbReference>
<dbReference type="OrthoDB" id="662803at2"/>
<evidence type="ECO:0000313" key="2">
    <source>
        <dbReference type="Proteomes" id="UP000263900"/>
    </source>
</evidence>
<reference evidence="1 2" key="1">
    <citation type="submission" date="2018-09" db="EMBL/GenBank/DDBJ databases">
        <title>Genome sequencing of strain 6GH32-13.</title>
        <authorList>
            <person name="Weon H.-Y."/>
            <person name="Heo J."/>
            <person name="Kwon S.-W."/>
        </authorList>
    </citation>
    <scope>NUCLEOTIDE SEQUENCE [LARGE SCALE GENOMIC DNA]</scope>
    <source>
        <strain evidence="1 2">5GH32-13</strain>
    </source>
</reference>
<evidence type="ECO:0000313" key="1">
    <source>
        <dbReference type="EMBL" id="AXY75876.1"/>
    </source>
</evidence>
<sequence length="189" mass="20511">MAHSNNSIVSGKFSGTLGKEIVFRDWDGKTVVAKAPKKRKGDPSAEQVEIQERFLLASRYARGVVKNPDQGMAEAYAANLRPRQNVYSRAVEDFMNSPEVKNINTRNYTGASGGKIVVRAVDDFRVVSVWVEIYAANGTLLEAGRTVQELNGLDWTFTASMANSTLAGSKIKAIATDVPGNEGTLEVSL</sequence>
<keyword evidence="2" id="KW-1185">Reference proteome</keyword>
<proteinExistence type="predicted"/>
<gene>
    <name evidence="1" type="ORF">D3H65_18665</name>
</gene>